<dbReference type="AlphaFoldDB" id="A0A095BED7"/>
<sequence>MKLSAQQVRLKEFQLNDKQRQLQQLRATVSEFRRIAGDLEKQVSIEERKVGIYDTNHFAYPILARSARQRANNLLISIRELLLLQEMLESSLEQVESTEKK</sequence>
<dbReference type="Proteomes" id="UP000033731">
    <property type="component" value="Unassembled WGS sequence"/>
</dbReference>
<reference evidence="2 3" key="1">
    <citation type="journal article" date="2015" name="Phytopathology">
        <title>Genomes of Candidatus Liberibacter solanacearum haplotype A from New Zealand and the USA suggest significant genome plasticity in the species.</title>
        <authorList>
            <person name="Thompson S.M."/>
            <person name="Johnson C.P."/>
            <person name="Lu A.Y."/>
            <person name="Frampton R.A."/>
            <person name="Sullivan K.L."/>
            <person name="Fiers M.W."/>
            <person name="Crowhurst R.N."/>
            <person name="Pitman A.R."/>
            <person name="Scott I."/>
            <person name="Gudmestad N.C."/>
            <person name="Smith G.R."/>
        </authorList>
    </citation>
    <scope>NUCLEOTIDE SEQUENCE [LARGE SCALE GENOMIC DNA]</scope>
    <source>
        <strain evidence="2 3">LsoNZ1</strain>
    </source>
</reference>
<comment type="caution">
    <text evidence="2">The sequence shown here is derived from an EMBL/GenBank/DDBJ whole genome shotgun (WGS) entry which is preliminary data.</text>
</comment>
<accession>A0A095BED7</accession>
<dbReference type="PATRIC" id="fig|556287.8.peg.1190"/>
<gene>
    <name evidence="2" type="ORF">DJ66_1189</name>
</gene>
<organism evidence="2 3">
    <name type="scientific">Candidatus Liberibacter solanacearum</name>
    <dbReference type="NCBI Taxonomy" id="556287"/>
    <lineage>
        <taxon>Bacteria</taxon>
        <taxon>Pseudomonadati</taxon>
        <taxon>Pseudomonadota</taxon>
        <taxon>Alphaproteobacteria</taxon>
        <taxon>Hyphomicrobiales</taxon>
        <taxon>Rhizobiaceae</taxon>
        <taxon>Liberibacter</taxon>
    </lineage>
</organism>
<proteinExistence type="predicted"/>
<evidence type="ECO:0000313" key="2">
    <source>
        <dbReference type="EMBL" id="KJZ81305.1"/>
    </source>
</evidence>
<keyword evidence="2" id="KW-0969">Cilium</keyword>
<keyword evidence="3" id="KW-1185">Reference proteome</keyword>
<protein>
    <submittedName>
        <fullName evidence="2">Flagellar protein FliJ</fullName>
    </submittedName>
</protein>
<keyword evidence="2" id="KW-0966">Cell projection</keyword>
<dbReference type="RefSeq" id="WP_034443054.1">
    <property type="nucleotide sequence ID" value="NZ_JMTK01000005.1"/>
</dbReference>
<keyword evidence="2" id="KW-0282">Flagellum</keyword>
<keyword evidence="1" id="KW-0175">Coiled coil</keyword>
<dbReference type="EMBL" id="JMTK01000005">
    <property type="protein sequence ID" value="KJZ81305.1"/>
    <property type="molecule type" value="Genomic_DNA"/>
</dbReference>
<evidence type="ECO:0000313" key="3">
    <source>
        <dbReference type="Proteomes" id="UP000033731"/>
    </source>
</evidence>
<feature type="coiled-coil region" evidence="1">
    <location>
        <begin position="8"/>
        <end position="42"/>
    </location>
</feature>
<name>A0A095BED7_9HYPH</name>
<evidence type="ECO:0000256" key="1">
    <source>
        <dbReference type="SAM" id="Coils"/>
    </source>
</evidence>